<evidence type="ECO:0000313" key="2">
    <source>
        <dbReference type="EMBL" id="ADI21737.1"/>
    </source>
</evidence>
<dbReference type="Gene3D" id="1.10.3210.10">
    <property type="entry name" value="Hypothetical protein af1432"/>
    <property type="match status" value="1"/>
</dbReference>
<accession>E7C2R3</accession>
<dbReference type="SUPFAM" id="SSF109604">
    <property type="entry name" value="HD-domain/PDEase-like"/>
    <property type="match status" value="1"/>
</dbReference>
<protein>
    <recommendedName>
        <fullName evidence="1">HD domain-containing protein</fullName>
    </recommendedName>
</protein>
<dbReference type="Pfam" id="PF01966">
    <property type="entry name" value="HD"/>
    <property type="match status" value="1"/>
</dbReference>
<feature type="domain" description="HD" evidence="1">
    <location>
        <begin position="22"/>
        <end position="140"/>
    </location>
</feature>
<dbReference type="AlphaFoldDB" id="E7C2R3"/>
<proteinExistence type="predicted"/>
<name>E7C2R3_9ACTN</name>
<sequence>MSPREYALWCKMPGSDQCHCVLVARTVAAEFEKDETVVVAGLLHDIGKTAVRAGIFTRVLAALLGPFLSRETTLKRFKPIRLFENLRLYLSYPRLGSELLVDAGSAEFVIKWAQEHHLKPDEWTVDTAKALALRRADELAV</sequence>
<evidence type="ECO:0000259" key="1">
    <source>
        <dbReference type="Pfam" id="PF01966"/>
    </source>
</evidence>
<dbReference type="EMBL" id="GU567964">
    <property type="protein sequence ID" value="ADI21737.1"/>
    <property type="molecule type" value="Genomic_DNA"/>
</dbReference>
<dbReference type="CDD" id="cd00077">
    <property type="entry name" value="HDc"/>
    <property type="match status" value="1"/>
</dbReference>
<dbReference type="InterPro" id="IPR003607">
    <property type="entry name" value="HD/PDEase_dom"/>
</dbReference>
<reference evidence="2" key="1">
    <citation type="submission" date="2010-01" db="EMBL/GenBank/DDBJ databases">
        <title>Genome fragments of uncultured bacteria from the North Pacific subtropical Gyre.</title>
        <authorList>
            <person name="Pham V.D."/>
            <person name="Delong E.F."/>
        </authorList>
    </citation>
    <scope>NUCLEOTIDE SEQUENCE</scope>
</reference>
<organism evidence="2">
    <name type="scientific">uncultured actinobacterium HF0130_15N16</name>
    <dbReference type="NCBI Taxonomy" id="723601"/>
    <lineage>
        <taxon>Bacteria</taxon>
        <taxon>Bacillati</taxon>
        <taxon>Actinomycetota</taxon>
        <taxon>Actinomycetes</taxon>
        <taxon>marine Actinobacteria clade</taxon>
        <taxon>environmental samples</taxon>
    </lineage>
</organism>
<dbReference type="InterPro" id="IPR006674">
    <property type="entry name" value="HD_domain"/>
</dbReference>